<dbReference type="InterPro" id="IPR011990">
    <property type="entry name" value="TPR-like_helical_dom_sf"/>
</dbReference>
<accession>A0AAW1SGW3</accession>
<dbReference type="InterPro" id="IPR039057">
    <property type="entry name" value="Spo22/ZIP4"/>
</dbReference>
<dbReference type="Pfam" id="PF03133">
    <property type="entry name" value="TTL"/>
    <property type="match status" value="1"/>
</dbReference>
<organism evidence="1 2">
    <name type="scientific">Elliptochloris bilobata</name>
    <dbReference type="NCBI Taxonomy" id="381761"/>
    <lineage>
        <taxon>Eukaryota</taxon>
        <taxon>Viridiplantae</taxon>
        <taxon>Chlorophyta</taxon>
        <taxon>core chlorophytes</taxon>
        <taxon>Trebouxiophyceae</taxon>
        <taxon>Trebouxiophyceae incertae sedis</taxon>
        <taxon>Elliptochloris clade</taxon>
        <taxon>Elliptochloris</taxon>
    </lineage>
</organism>
<evidence type="ECO:0000313" key="2">
    <source>
        <dbReference type="Proteomes" id="UP001445335"/>
    </source>
</evidence>
<dbReference type="Gene3D" id="3.30.470.20">
    <property type="entry name" value="ATP-grasp fold, B domain"/>
    <property type="match status" value="1"/>
</dbReference>
<dbReference type="Gene3D" id="1.25.40.10">
    <property type="entry name" value="Tetratricopeptide repeat domain"/>
    <property type="match status" value="1"/>
</dbReference>
<dbReference type="SUPFAM" id="SSF48452">
    <property type="entry name" value="TPR-like"/>
    <property type="match status" value="1"/>
</dbReference>
<dbReference type="PROSITE" id="PS51221">
    <property type="entry name" value="TTL"/>
    <property type="match status" value="1"/>
</dbReference>
<dbReference type="GO" id="GO:0090173">
    <property type="term" value="P:regulation of synaptonemal complex assembly"/>
    <property type="evidence" value="ECO:0007669"/>
    <property type="project" value="InterPro"/>
</dbReference>
<dbReference type="InterPro" id="IPR004344">
    <property type="entry name" value="TTL/TTLL_fam"/>
</dbReference>
<dbReference type="EMBL" id="JALJOU010000003">
    <property type="protein sequence ID" value="KAK9845262.1"/>
    <property type="molecule type" value="Genomic_DNA"/>
</dbReference>
<sequence>MEAIVCHRAAPGDRIAQACVRRPVLFQGRKVDFRLYLAVRSFEGREAYLFRRFYGRVANNVYSLEPDQAHDHHTHFTVSCYDPDEAVRSQQLMVPYDDLVAELESQGLDVAGIKSQLHDLAHNLLAAGSYQIGSWPRSRAVYGLDVLLEQGRAARLRAVVDASEPAEGDVEQLRSAVMAVLAAGKDGSASSAEADVQDVLHITSKLWNKCVETKDPNGKAPRWQLQLRQLASDLLSMLKEAELPAGWLTVPFKLYFQMLRLMAAAYLKIGNAALALQCVQGQRMLPPRLAEQCSVQYQALQSFLQLDRIQDAEKELQAILSNQDASKALCLDALSAVSKQHCTSALHSAIDMVLNRFTDDPAFVCSLANVLLSSVDKVGAESEGADQLTLMAVGKEAVLNLLNNGDAGARAKEGIFSLLWNRGTEHFQAKAYSAAADMYAAALLYATADGDKAQTARQLALCHLGADQSSKSLDYVAIAEKSQPGGISTAFIRFKVLLAMQNGDAAMQQLHTCMACADFEPIYLTVATQEAYSAGASAVVNYIELSDYFNQASRHMAEVGAAHFFGDDDGRPRDLEWFATMAWNTGREAGLAGDFMSSAVLFGACADFYSAHPVKDVANCGRQKVRDPVI</sequence>
<protein>
    <recommendedName>
        <fullName evidence="3">Protein ZIP4 homolog</fullName>
    </recommendedName>
</protein>
<dbReference type="PANTHER" id="PTHR40375">
    <property type="entry name" value="SPORULATION-SPECIFIC PROTEIN 22"/>
    <property type="match status" value="1"/>
</dbReference>
<evidence type="ECO:0000313" key="1">
    <source>
        <dbReference type="EMBL" id="KAK9845262.1"/>
    </source>
</evidence>
<reference evidence="1 2" key="1">
    <citation type="journal article" date="2024" name="Nat. Commun.">
        <title>Phylogenomics reveals the evolutionary origins of lichenization in chlorophyte algae.</title>
        <authorList>
            <person name="Puginier C."/>
            <person name="Libourel C."/>
            <person name="Otte J."/>
            <person name="Skaloud P."/>
            <person name="Haon M."/>
            <person name="Grisel S."/>
            <person name="Petersen M."/>
            <person name="Berrin J.G."/>
            <person name="Delaux P.M."/>
            <person name="Dal Grande F."/>
            <person name="Keller J."/>
        </authorList>
    </citation>
    <scope>NUCLEOTIDE SEQUENCE [LARGE SCALE GENOMIC DNA]</scope>
    <source>
        <strain evidence="1 2">SAG 245.80</strain>
    </source>
</reference>
<evidence type="ECO:0008006" key="3">
    <source>
        <dbReference type="Google" id="ProtNLM"/>
    </source>
</evidence>
<gene>
    <name evidence="1" type="ORF">WJX81_001585</name>
</gene>
<proteinExistence type="predicted"/>
<dbReference type="AlphaFoldDB" id="A0AAW1SGW3"/>
<comment type="caution">
    <text evidence="1">The sequence shown here is derived from an EMBL/GenBank/DDBJ whole genome shotgun (WGS) entry which is preliminary data.</text>
</comment>
<dbReference type="Proteomes" id="UP001445335">
    <property type="component" value="Unassembled WGS sequence"/>
</dbReference>
<name>A0AAW1SGW3_9CHLO</name>
<dbReference type="PANTHER" id="PTHR40375:SF2">
    <property type="entry name" value="SPORULATION-SPECIFIC PROTEIN 22"/>
    <property type="match status" value="1"/>
</dbReference>
<keyword evidence="2" id="KW-1185">Reference proteome</keyword>